<dbReference type="SMART" id="SM00595">
    <property type="entry name" value="MADF"/>
    <property type="match status" value="1"/>
</dbReference>
<feature type="domain" description="MADF" evidence="2">
    <location>
        <begin position="10"/>
        <end position="98"/>
    </location>
</feature>
<name>A0A653BR17_CALMS</name>
<organism evidence="3 4">
    <name type="scientific">Callosobruchus maculatus</name>
    <name type="common">Southern cowpea weevil</name>
    <name type="synonym">Pulse bruchid</name>
    <dbReference type="NCBI Taxonomy" id="64391"/>
    <lineage>
        <taxon>Eukaryota</taxon>
        <taxon>Metazoa</taxon>
        <taxon>Ecdysozoa</taxon>
        <taxon>Arthropoda</taxon>
        <taxon>Hexapoda</taxon>
        <taxon>Insecta</taxon>
        <taxon>Pterygota</taxon>
        <taxon>Neoptera</taxon>
        <taxon>Endopterygota</taxon>
        <taxon>Coleoptera</taxon>
        <taxon>Polyphaga</taxon>
        <taxon>Cucujiformia</taxon>
        <taxon>Chrysomeloidea</taxon>
        <taxon>Chrysomelidae</taxon>
        <taxon>Bruchinae</taxon>
        <taxon>Bruchini</taxon>
        <taxon>Callosobruchus</taxon>
    </lineage>
</organism>
<feature type="compositionally biased region" description="Low complexity" evidence="1">
    <location>
        <begin position="154"/>
        <end position="168"/>
    </location>
</feature>
<sequence length="310" mass="35496">MDWTNQKVMKFLELYQMHPCIWDPKDSGHKNKNKINAAWIDIEKDMGCECTVTELKKKKDSLMAAFRAYKTKIKKSETSESGSSEVYRPVWFAYDFMNSFLGAVYKCSINTESPNHQQDAENSNHGQNNTGNTGDDTDVSNREEASPSLELQVSSMTQSSSSSQQMSTATHSKPSSTTTIPKRRQHYPPEPQLAKNQTEQVLFDILKSVAQPQRNDEEDECSIFGKLVAKKLRTLTEDRRDLMMIKINQLFYDERQEHNMPNSSLGSYGYLPQSRYGPEDQFEERLNGDNDSEKCMHSEVDPTALYIEPK</sequence>
<evidence type="ECO:0000259" key="2">
    <source>
        <dbReference type="PROSITE" id="PS51029"/>
    </source>
</evidence>
<keyword evidence="4" id="KW-1185">Reference proteome</keyword>
<dbReference type="OrthoDB" id="6784437at2759"/>
<evidence type="ECO:0000313" key="4">
    <source>
        <dbReference type="Proteomes" id="UP000410492"/>
    </source>
</evidence>
<evidence type="ECO:0000313" key="3">
    <source>
        <dbReference type="EMBL" id="VEN38003.1"/>
    </source>
</evidence>
<dbReference type="InterPro" id="IPR006578">
    <property type="entry name" value="MADF-dom"/>
</dbReference>
<dbReference type="Proteomes" id="UP000410492">
    <property type="component" value="Unassembled WGS sequence"/>
</dbReference>
<dbReference type="EMBL" id="CAACVG010003959">
    <property type="protein sequence ID" value="VEN38003.1"/>
    <property type="molecule type" value="Genomic_DNA"/>
</dbReference>
<gene>
    <name evidence="3" type="ORF">CALMAC_LOCUS3037</name>
</gene>
<proteinExistence type="predicted"/>
<evidence type="ECO:0000256" key="1">
    <source>
        <dbReference type="SAM" id="MobiDB-lite"/>
    </source>
</evidence>
<accession>A0A653BR17</accession>
<dbReference type="PANTHER" id="PTHR21505:SF12">
    <property type="entry name" value="MADF DOMAIN-CONTAINING PROTEIN-RELATED"/>
    <property type="match status" value="1"/>
</dbReference>
<dbReference type="PANTHER" id="PTHR21505">
    <property type="entry name" value="MADF DOMAIN-CONTAINING PROTEIN-RELATED"/>
    <property type="match status" value="1"/>
</dbReference>
<feature type="region of interest" description="Disordered" evidence="1">
    <location>
        <begin position="113"/>
        <end position="195"/>
    </location>
</feature>
<dbReference type="PROSITE" id="PS51029">
    <property type="entry name" value="MADF"/>
    <property type="match status" value="1"/>
</dbReference>
<dbReference type="AlphaFoldDB" id="A0A653BR17"/>
<dbReference type="Pfam" id="PF10545">
    <property type="entry name" value="MADF_DNA_bdg"/>
    <property type="match status" value="1"/>
</dbReference>
<feature type="compositionally biased region" description="Basic and acidic residues" evidence="1">
    <location>
        <begin position="283"/>
        <end position="300"/>
    </location>
</feature>
<feature type="compositionally biased region" description="Polar residues" evidence="1">
    <location>
        <begin position="169"/>
        <end position="180"/>
    </location>
</feature>
<reference evidence="3 4" key="1">
    <citation type="submission" date="2019-01" db="EMBL/GenBank/DDBJ databases">
        <authorList>
            <person name="Sayadi A."/>
        </authorList>
    </citation>
    <scope>NUCLEOTIDE SEQUENCE [LARGE SCALE GENOMIC DNA]</scope>
</reference>
<feature type="region of interest" description="Disordered" evidence="1">
    <location>
        <begin position="258"/>
        <end position="310"/>
    </location>
</feature>
<protein>
    <recommendedName>
        <fullName evidence="2">MADF domain-containing protein</fullName>
    </recommendedName>
</protein>
<feature type="compositionally biased region" description="Polar residues" evidence="1">
    <location>
        <begin position="113"/>
        <end position="134"/>
    </location>
</feature>